<dbReference type="RefSeq" id="WP_082367046.1">
    <property type="nucleotide sequence ID" value="NZ_JAVDQP010000005.1"/>
</dbReference>
<dbReference type="Pfam" id="PF00583">
    <property type="entry name" value="Acetyltransf_1"/>
    <property type="match status" value="1"/>
</dbReference>
<accession>A0ABD5CTU4</accession>
<comment type="caution">
    <text evidence="4">The sequence shown here is derived from an EMBL/GenBank/DDBJ whole genome shotgun (WGS) entry which is preliminary data.</text>
</comment>
<dbReference type="InterPro" id="IPR000182">
    <property type="entry name" value="GNAT_dom"/>
</dbReference>
<dbReference type="Proteomes" id="UP001245184">
    <property type="component" value="Unassembled WGS sequence"/>
</dbReference>
<dbReference type="SUPFAM" id="SSF55729">
    <property type="entry name" value="Acyl-CoA N-acyltransferases (Nat)"/>
    <property type="match status" value="1"/>
</dbReference>
<dbReference type="EMBL" id="JAVIZN010000003">
    <property type="protein sequence ID" value="MDR6208185.1"/>
    <property type="molecule type" value="Genomic_DNA"/>
</dbReference>
<keyword evidence="2" id="KW-0012">Acyltransferase</keyword>
<proteinExistence type="predicted"/>
<dbReference type="InterPro" id="IPR050680">
    <property type="entry name" value="YpeA/RimI_acetyltransf"/>
</dbReference>
<gene>
    <name evidence="4" type="ORF">QF025_006986</name>
</gene>
<dbReference type="Gene3D" id="3.40.630.30">
    <property type="match status" value="1"/>
</dbReference>
<evidence type="ECO:0000256" key="2">
    <source>
        <dbReference type="ARBA" id="ARBA00023315"/>
    </source>
</evidence>
<dbReference type="AlphaFoldDB" id="A0ABD5CTU4"/>
<dbReference type="PROSITE" id="PS51186">
    <property type="entry name" value="GNAT"/>
    <property type="match status" value="1"/>
</dbReference>
<name>A0ABD5CTU4_9BURK</name>
<protein>
    <submittedName>
        <fullName evidence="4">Ribosomal protein S18 acetylase RimI-like enzyme</fullName>
    </submittedName>
</protein>
<keyword evidence="1" id="KW-0808">Transferase</keyword>
<reference evidence="4 5" key="1">
    <citation type="submission" date="2023-08" db="EMBL/GenBank/DDBJ databases">
        <title>Genome sequencing of plant associated microbes to promote plant fitness in Sorghum bicolor and Oryza sativa.</title>
        <authorList>
            <person name="Coleman-Derr D."/>
        </authorList>
    </citation>
    <scope>NUCLEOTIDE SEQUENCE [LARGE SCALE GENOMIC DNA]</scope>
    <source>
        <strain evidence="4 5">SLBN-33</strain>
    </source>
</reference>
<evidence type="ECO:0000313" key="5">
    <source>
        <dbReference type="Proteomes" id="UP001245184"/>
    </source>
</evidence>
<evidence type="ECO:0000313" key="4">
    <source>
        <dbReference type="EMBL" id="MDR6208185.1"/>
    </source>
</evidence>
<dbReference type="PANTHER" id="PTHR43420:SF12">
    <property type="entry name" value="N-ACETYLTRANSFERASE DOMAIN-CONTAINING PROTEIN"/>
    <property type="match status" value="1"/>
</dbReference>
<evidence type="ECO:0000259" key="3">
    <source>
        <dbReference type="PROSITE" id="PS51186"/>
    </source>
</evidence>
<dbReference type="GO" id="GO:0016746">
    <property type="term" value="F:acyltransferase activity"/>
    <property type="evidence" value="ECO:0007669"/>
    <property type="project" value="UniProtKB-KW"/>
</dbReference>
<dbReference type="CDD" id="cd04301">
    <property type="entry name" value="NAT_SF"/>
    <property type="match status" value="1"/>
</dbReference>
<evidence type="ECO:0000256" key="1">
    <source>
        <dbReference type="ARBA" id="ARBA00022679"/>
    </source>
</evidence>
<organism evidence="4 5">
    <name type="scientific">Paraburkholderia graminis</name>
    <dbReference type="NCBI Taxonomy" id="60548"/>
    <lineage>
        <taxon>Bacteria</taxon>
        <taxon>Pseudomonadati</taxon>
        <taxon>Pseudomonadota</taxon>
        <taxon>Betaproteobacteria</taxon>
        <taxon>Burkholderiales</taxon>
        <taxon>Burkholderiaceae</taxon>
        <taxon>Paraburkholderia</taxon>
    </lineage>
</organism>
<dbReference type="PANTHER" id="PTHR43420">
    <property type="entry name" value="ACETYLTRANSFERASE"/>
    <property type="match status" value="1"/>
</dbReference>
<sequence length="195" mass="21497">MTDPISYRRATIDDILTICELGQILNAVHHLARPDIYADATTEFGRDKPHWLSSLQEEDRATFLAELGSKAVGFITVQVVKPISPMLQPMVVGRIGSVAVSEQMRGRGVGSALMKLAEEWALKHGAADMRLAVWEFNEQAVDLYQELGYEIRAFEMGKRVQTSADMAANGFGEATETPLARAYRATSNGINGRVR</sequence>
<feature type="domain" description="N-acetyltransferase" evidence="3">
    <location>
        <begin position="23"/>
        <end position="167"/>
    </location>
</feature>
<dbReference type="InterPro" id="IPR016181">
    <property type="entry name" value="Acyl_CoA_acyltransferase"/>
</dbReference>